<organism evidence="1 2">
    <name type="scientific">candidate division WWE3 bacterium</name>
    <dbReference type="NCBI Taxonomy" id="2053526"/>
    <lineage>
        <taxon>Bacteria</taxon>
        <taxon>Katanobacteria</taxon>
    </lineage>
</organism>
<accession>A0A928TRL1</accession>
<dbReference type="Proteomes" id="UP000710385">
    <property type="component" value="Unassembled WGS sequence"/>
</dbReference>
<comment type="caution">
    <text evidence="1">The sequence shown here is derived from an EMBL/GenBank/DDBJ whole genome shotgun (WGS) entry which is preliminary data.</text>
</comment>
<evidence type="ECO:0000313" key="2">
    <source>
        <dbReference type="Proteomes" id="UP000710385"/>
    </source>
</evidence>
<name>A0A928TRL1_UNCKA</name>
<evidence type="ECO:0000313" key="1">
    <source>
        <dbReference type="EMBL" id="MBE7525002.1"/>
    </source>
</evidence>
<sequence>MKKIRTANFERFAPPPLAVPQKSFLNNFLFFRARFFPHKRKRKLFGWLPLLTEQAAGAASFCIRSGMAEGGCWWEFRPPSPVSSIRIFSNRHNQRPPS</sequence>
<reference evidence="1" key="1">
    <citation type="submission" date="2020-05" db="EMBL/GenBank/DDBJ databases">
        <title>High-Quality Genomes of Partial-Nitritation/Anammox System by Hierarchical Clustering Based Hybrid Assembly.</title>
        <authorList>
            <person name="Liu L."/>
            <person name="Wang Y."/>
            <person name="Che Y."/>
            <person name="Chen Y."/>
            <person name="Xia Y."/>
            <person name="Luo R."/>
            <person name="Cheng S.H."/>
            <person name="Zheng C."/>
            <person name="Zhang T."/>
        </authorList>
    </citation>
    <scope>NUCLEOTIDE SEQUENCE</scope>
    <source>
        <strain evidence="1">H1_PAT1</strain>
    </source>
</reference>
<protein>
    <submittedName>
        <fullName evidence="1">Uncharacterized protein</fullName>
    </submittedName>
</protein>
<gene>
    <name evidence="1" type="ORF">HS096_01215</name>
</gene>
<proteinExistence type="predicted"/>
<dbReference type="AlphaFoldDB" id="A0A928TRL1"/>
<dbReference type="EMBL" id="JABTTY010000001">
    <property type="protein sequence ID" value="MBE7525002.1"/>
    <property type="molecule type" value="Genomic_DNA"/>
</dbReference>